<dbReference type="GO" id="GO:0009297">
    <property type="term" value="P:pilus assembly"/>
    <property type="evidence" value="ECO:0007669"/>
    <property type="project" value="InterPro"/>
</dbReference>
<sequence>MRRLRAALAAVCLVAVGCTRVYGQSSLLMVDASTSMPNEVVLEVEINGQRTSLLARFRELDGHLAATGKDLSDIGLTTDRLGIADAAQVQLDAIPGLQYTYDVARQAVDLRIPDTMRKPYTFDSRSLPKIPPATASSGLVINYDAFAQSNAGEDLALYSEERYFNPLGVFRNTGIAYLYRNDQRYTRYDTSWSWSNPATLGTTQIGDTISSSLAWSRSIRIGGFQWRSNFALRPDLVTFPVPALAGTAVVPSAVDLYINNVRQFSGNVPSGPFVVSDVPGITGAGQATVITRDALGRTVVTSVPLYVDTRLLTPGLSSYSFEAGFLRRNYSLDSFDYDPRPAMSGSVRRGVSDSLTVEAHAEATGGLYNAGAGALVRLGMAGVVNGSLSASAGRLAGTQTSLGYQLVTPHFSVSAQTIRAFGNYGDLAARDGTPVPSATDQVTLALPFLRHQTFSVSYIGFRLPQGPSSKIGSVSYTLNFGNLATLNVSAYKDFHERDSSGVFLSVSFGFGHNTSVNASVGRQNGQSNYDVNAIRPPDYDGGWGWGVQAGGTGPVAYRQAQVQYLGRYGEVTAIGQDVAGHSSMSLDVSGALVLMDGSAELSRRIDDGFALVSTDRVAGIPVLHENRLIGTTDGSGHLLVPDLNAYQNNQVSIDSMKLPADARIASTSIDLVPQAQSGVLAHFGVTRYSAASVILDGPDGKVLAAGTSVRHVESGKETIVGYDGLTFIESLQRDNHLVVNSSTLHCTVEFAYVRPVNGTLPTIGPLTCHPEPGGQP</sequence>
<dbReference type="Gene3D" id="2.60.40.3110">
    <property type="match status" value="1"/>
</dbReference>
<protein>
    <submittedName>
        <fullName evidence="3">Outer membrane usher protein</fullName>
    </submittedName>
</protein>
<organism evidence="3 4">
    <name type="scientific">Paraburkholderia megapolitana</name>
    <dbReference type="NCBI Taxonomy" id="420953"/>
    <lineage>
        <taxon>Bacteria</taxon>
        <taxon>Pseudomonadati</taxon>
        <taxon>Pseudomonadota</taxon>
        <taxon>Betaproteobacteria</taxon>
        <taxon>Burkholderiales</taxon>
        <taxon>Burkholderiaceae</taxon>
        <taxon>Paraburkholderia</taxon>
    </lineage>
</organism>
<keyword evidence="4" id="KW-1185">Reference proteome</keyword>
<dbReference type="AlphaFoldDB" id="A0A1I3Q3H7"/>
<proteinExistence type="predicted"/>
<dbReference type="InterPro" id="IPR042186">
    <property type="entry name" value="FimD_plug_dom"/>
</dbReference>
<evidence type="ECO:0000313" key="3">
    <source>
        <dbReference type="EMBL" id="SFJ28259.1"/>
    </source>
</evidence>
<dbReference type="GO" id="GO:0009279">
    <property type="term" value="C:cell outer membrane"/>
    <property type="evidence" value="ECO:0007669"/>
    <property type="project" value="TreeGrafter"/>
</dbReference>
<evidence type="ECO:0000313" key="4">
    <source>
        <dbReference type="Proteomes" id="UP000199548"/>
    </source>
</evidence>
<evidence type="ECO:0000256" key="1">
    <source>
        <dbReference type="SAM" id="SignalP"/>
    </source>
</evidence>
<dbReference type="STRING" id="420953.SAMN05192543_106193"/>
<reference evidence="3 4" key="1">
    <citation type="submission" date="2016-10" db="EMBL/GenBank/DDBJ databases">
        <authorList>
            <person name="de Groot N.N."/>
        </authorList>
    </citation>
    <scope>NUCLEOTIDE SEQUENCE [LARGE SCALE GENOMIC DNA]</scope>
    <source>
        <strain evidence="3 4">LMG 23650</strain>
    </source>
</reference>
<dbReference type="Pfam" id="PF13953">
    <property type="entry name" value="PapC_C"/>
    <property type="match status" value="1"/>
</dbReference>
<dbReference type="InterPro" id="IPR025949">
    <property type="entry name" value="PapC-like_C"/>
</dbReference>
<dbReference type="Gene3D" id="2.60.40.2610">
    <property type="entry name" value="Outer membrane usher protein FimD, plug domain"/>
    <property type="match status" value="1"/>
</dbReference>
<dbReference type="Proteomes" id="UP000199548">
    <property type="component" value="Unassembled WGS sequence"/>
</dbReference>
<accession>A0A1I3Q3H7</accession>
<evidence type="ECO:0000259" key="2">
    <source>
        <dbReference type="Pfam" id="PF13953"/>
    </source>
</evidence>
<dbReference type="GO" id="GO:0015473">
    <property type="term" value="F:fimbrial usher porin activity"/>
    <property type="evidence" value="ECO:0007669"/>
    <property type="project" value="InterPro"/>
</dbReference>
<name>A0A1I3Q3H7_9BURK</name>
<dbReference type="PANTHER" id="PTHR30451:SF5">
    <property type="entry name" value="SLR0019 PROTEIN"/>
    <property type="match status" value="1"/>
</dbReference>
<feature type="chain" id="PRO_5011652963" evidence="1">
    <location>
        <begin position="24"/>
        <end position="776"/>
    </location>
</feature>
<keyword evidence="1" id="KW-0732">Signal</keyword>
<dbReference type="PANTHER" id="PTHR30451">
    <property type="entry name" value="OUTER MEMBRANE USHER PROTEIN"/>
    <property type="match status" value="1"/>
</dbReference>
<dbReference type="InterPro" id="IPR000015">
    <property type="entry name" value="Fimb_usher"/>
</dbReference>
<feature type="signal peptide" evidence="1">
    <location>
        <begin position="1"/>
        <end position="23"/>
    </location>
</feature>
<dbReference type="PROSITE" id="PS51257">
    <property type="entry name" value="PROKAR_LIPOPROTEIN"/>
    <property type="match status" value="1"/>
</dbReference>
<gene>
    <name evidence="3" type="ORF">SAMN05192543_106193</name>
</gene>
<dbReference type="EMBL" id="FOQU01000006">
    <property type="protein sequence ID" value="SFJ28259.1"/>
    <property type="molecule type" value="Genomic_DNA"/>
</dbReference>
<feature type="domain" description="PapC-like C-terminal" evidence="2">
    <location>
        <begin position="696"/>
        <end position="751"/>
    </location>
</feature>
<dbReference type="Pfam" id="PF00577">
    <property type="entry name" value="Usher"/>
    <property type="match status" value="2"/>
</dbReference>